<proteinExistence type="predicted"/>
<reference evidence="2" key="1">
    <citation type="submission" date="2022-01" db="EMBL/GenBank/DDBJ databases">
        <authorList>
            <person name="King R."/>
        </authorList>
    </citation>
    <scope>NUCLEOTIDE SEQUENCE</scope>
</reference>
<feature type="compositionally biased region" description="Basic and acidic residues" evidence="1">
    <location>
        <begin position="201"/>
        <end position="211"/>
    </location>
</feature>
<feature type="compositionally biased region" description="Basic and acidic residues" evidence="1">
    <location>
        <begin position="286"/>
        <end position="306"/>
    </location>
</feature>
<gene>
    <name evidence="2" type="ORF">NEZAVI_LOCUS3105</name>
</gene>
<dbReference type="OrthoDB" id="6629366at2759"/>
<evidence type="ECO:0000313" key="2">
    <source>
        <dbReference type="EMBL" id="CAH1392249.1"/>
    </source>
</evidence>
<evidence type="ECO:0000313" key="3">
    <source>
        <dbReference type="Proteomes" id="UP001152798"/>
    </source>
</evidence>
<dbReference type="AlphaFoldDB" id="A0A9P0GYA4"/>
<dbReference type="EMBL" id="OV725077">
    <property type="protein sequence ID" value="CAH1392249.1"/>
    <property type="molecule type" value="Genomic_DNA"/>
</dbReference>
<feature type="compositionally biased region" description="Basic and acidic residues" evidence="1">
    <location>
        <begin position="90"/>
        <end position="108"/>
    </location>
</feature>
<feature type="region of interest" description="Disordered" evidence="1">
    <location>
        <begin position="71"/>
        <end position="314"/>
    </location>
</feature>
<keyword evidence="3" id="KW-1185">Reference proteome</keyword>
<protein>
    <submittedName>
        <fullName evidence="2">Uncharacterized protein</fullName>
    </submittedName>
</protein>
<organism evidence="2 3">
    <name type="scientific">Nezara viridula</name>
    <name type="common">Southern green stink bug</name>
    <name type="synonym">Cimex viridulus</name>
    <dbReference type="NCBI Taxonomy" id="85310"/>
    <lineage>
        <taxon>Eukaryota</taxon>
        <taxon>Metazoa</taxon>
        <taxon>Ecdysozoa</taxon>
        <taxon>Arthropoda</taxon>
        <taxon>Hexapoda</taxon>
        <taxon>Insecta</taxon>
        <taxon>Pterygota</taxon>
        <taxon>Neoptera</taxon>
        <taxon>Paraneoptera</taxon>
        <taxon>Hemiptera</taxon>
        <taxon>Heteroptera</taxon>
        <taxon>Panheteroptera</taxon>
        <taxon>Pentatomomorpha</taxon>
        <taxon>Pentatomoidea</taxon>
        <taxon>Pentatomidae</taxon>
        <taxon>Pentatominae</taxon>
        <taxon>Nezara</taxon>
    </lineage>
</organism>
<feature type="compositionally biased region" description="Basic residues" evidence="1">
    <location>
        <begin position="367"/>
        <end position="385"/>
    </location>
</feature>
<evidence type="ECO:0000256" key="1">
    <source>
        <dbReference type="SAM" id="MobiDB-lite"/>
    </source>
</evidence>
<feature type="region of interest" description="Disordered" evidence="1">
    <location>
        <begin position="44"/>
        <end position="63"/>
    </location>
</feature>
<feature type="compositionally biased region" description="Acidic residues" evidence="1">
    <location>
        <begin position="256"/>
        <end position="265"/>
    </location>
</feature>
<name>A0A9P0GYA4_NEZVI</name>
<accession>A0A9P0GYA4</accession>
<feature type="region of interest" description="Disordered" evidence="1">
    <location>
        <begin position="350"/>
        <end position="394"/>
    </location>
</feature>
<feature type="compositionally biased region" description="Polar residues" evidence="1">
    <location>
        <begin position="181"/>
        <end position="199"/>
    </location>
</feature>
<feature type="region of interest" description="Disordered" evidence="1">
    <location>
        <begin position="461"/>
        <end position="480"/>
    </location>
</feature>
<sequence length="480" mass="52547">MSRQTCVNLEFEDEDGLLLIDQPGMQSVIRPMPFKAADEEIKETADEKMKETADDGKDCGDTVVSEGSVATEMVCESEPSTTELENNLAGDKEILNEKQTMHEDEPRSDNVNPDLPEVGDESVGIASETEKGVTVIDITANDGPSNPEDNVIDVSDSEGVETDKGPTSEDDGIINVDLSEGTDQSSNSEDVTVVNSPASQEAERPGKKDGESGMETEDGDDRTNAQSAENIVDDDDDDVHLDGTNKKSGSKQADQPDIDEMDIEAEVARLVSEVEETAEVSPSKAVENEGRGGEDKEKHPDKESAPKEAIQPQEIVLQDTTNLEVRQFLNSTFCNLLPKLPLTTPVTFRIAPASNTPPSSSSSSGRGRGRRKGMRGMRGTNRHVVPRASSSNDNSHNSIDLFRHLTRTRTVFDFPTFVTDVDDDIQYWKLCQILKESFHELIETRNTKTSIGKLTLRVALNRPKKPKVQQNNGESETDPQ</sequence>
<dbReference type="Proteomes" id="UP001152798">
    <property type="component" value="Chromosome 1"/>
</dbReference>
<feature type="compositionally biased region" description="Basic and acidic residues" evidence="1">
    <location>
        <begin position="44"/>
        <end position="60"/>
    </location>
</feature>